<dbReference type="Pfam" id="PF01636">
    <property type="entry name" value="APH"/>
    <property type="match status" value="1"/>
</dbReference>
<comment type="caution">
    <text evidence="2">The sequence shown here is derived from an EMBL/GenBank/DDBJ whole genome shotgun (WGS) entry which is preliminary data.</text>
</comment>
<evidence type="ECO:0000313" key="3">
    <source>
        <dbReference type="Proteomes" id="UP001138997"/>
    </source>
</evidence>
<sequence length="253" mass="27508">MRPAEPAQARAEFVGEAAAARKLLAASRFPVPEQVALGAPGEGYPMPWAVQTWLSGVTATEVDPSRSPGFADDLAELILDIRAIDTEGQTFSGKGRGGELTSQDAWLEKCFVESAGLLDVPYWRSRWAQWRELPRVAPDLTTHGDLIPGNVLVSAAPAVRLSGVLDVGGLGPADPALELVAAWHLLGGSTRERLRHGLEEDDLTWERGQAWAFAQAMGLVWYYRESNPTMSQLGRRTLKRLEGASRPGKRSDL</sequence>
<dbReference type="Proteomes" id="UP001138997">
    <property type="component" value="Unassembled WGS sequence"/>
</dbReference>
<name>A0A9X1NK69_9ACTN</name>
<feature type="domain" description="Aminoglycoside phosphotransferase" evidence="1">
    <location>
        <begin position="9"/>
        <end position="211"/>
    </location>
</feature>
<organism evidence="2 3">
    <name type="scientific">Kineosporia babensis</name>
    <dbReference type="NCBI Taxonomy" id="499548"/>
    <lineage>
        <taxon>Bacteria</taxon>
        <taxon>Bacillati</taxon>
        <taxon>Actinomycetota</taxon>
        <taxon>Actinomycetes</taxon>
        <taxon>Kineosporiales</taxon>
        <taxon>Kineosporiaceae</taxon>
        <taxon>Kineosporia</taxon>
    </lineage>
</organism>
<dbReference type="InterPro" id="IPR002575">
    <property type="entry name" value="Aminoglycoside_PTrfase"/>
</dbReference>
<accession>A0A9X1NK69</accession>
<protein>
    <submittedName>
        <fullName evidence="2">Phosphotransferase</fullName>
    </submittedName>
</protein>
<dbReference type="PANTHER" id="PTHR21310">
    <property type="entry name" value="AMINOGLYCOSIDE PHOSPHOTRANSFERASE-RELATED-RELATED"/>
    <property type="match status" value="1"/>
</dbReference>
<proteinExistence type="predicted"/>
<dbReference type="Gene3D" id="3.90.1200.10">
    <property type="match status" value="1"/>
</dbReference>
<dbReference type="PANTHER" id="PTHR21310:SF42">
    <property type="entry name" value="BIFUNCTIONAL AAC_APH"/>
    <property type="match status" value="1"/>
</dbReference>
<dbReference type="InterPro" id="IPR051678">
    <property type="entry name" value="AGP_Transferase"/>
</dbReference>
<dbReference type="EMBL" id="JAJOMB010000023">
    <property type="protein sequence ID" value="MCD5315590.1"/>
    <property type="molecule type" value="Genomic_DNA"/>
</dbReference>
<dbReference type="SUPFAM" id="SSF56112">
    <property type="entry name" value="Protein kinase-like (PK-like)"/>
    <property type="match status" value="1"/>
</dbReference>
<dbReference type="AlphaFoldDB" id="A0A9X1NK69"/>
<gene>
    <name evidence="2" type="ORF">LR394_32305</name>
</gene>
<evidence type="ECO:0000259" key="1">
    <source>
        <dbReference type="Pfam" id="PF01636"/>
    </source>
</evidence>
<reference evidence="2" key="1">
    <citation type="submission" date="2021-11" db="EMBL/GenBank/DDBJ databases">
        <title>Streptomyces corallinus and Kineosporia corallina sp. nov., two new coral-derived marine actinobacteria.</title>
        <authorList>
            <person name="Buangrab K."/>
            <person name="Sutthacheep M."/>
            <person name="Yeemin T."/>
            <person name="Harunari E."/>
            <person name="Igarashi Y."/>
            <person name="Sripreechasak P."/>
            <person name="Kanchanasin P."/>
            <person name="Tanasupawat S."/>
            <person name="Phongsopitanun W."/>
        </authorList>
    </citation>
    <scope>NUCLEOTIDE SEQUENCE</scope>
    <source>
        <strain evidence="2">JCM 31032</strain>
    </source>
</reference>
<keyword evidence="3" id="KW-1185">Reference proteome</keyword>
<dbReference type="InterPro" id="IPR011009">
    <property type="entry name" value="Kinase-like_dom_sf"/>
</dbReference>
<evidence type="ECO:0000313" key="2">
    <source>
        <dbReference type="EMBL" id="MCD5315590.1"/>
    </source>
</evidence>